<dbReference type="Pfam" id="PF10646">
    <property type="entry name" value="Germane"/>
    <property type="match status" value="2"/>
</dbReference>
<dbReference type="SMART" id="SM00909">
    <property type="entry name" value="Germane"/>
    <property type="match status" value="2"/>
</dbReference>
<evidence type="ECO:0000313" key="3">
    <source>
        <dbReference type="Proteomes" id="UP000199659"/>
    </source>
</evidence>
<dbReference type="InterPro" id="IPR019606">
    <property type="entry name" value="GerMN"/>
</dbReference>
<accession>A0A1I6K4K4</accession>
<protein>
    <submittedName>
        <fullName evidence="2">Germination protein M</fullName>
    </submittedName>
</protein>
<sequence length="315" mass="35479">MKKKVLFGCWSILFILCLTSCQKKEQTTPNSLATQVFYVNSDDTKVVGEGYEVKAVEVEEQIWEYLEAMEREPESIKLKVAKPETIKVLDIELKDNGQLTLYFDANYFSLTGVKEILCRAAIIKTLCQIEKVEYVEFYVGGEPLMETHEKPVGFQKADDFVDNTGGETDFYQTVTMTLFFANQKGNALKEIHVKAQFDGTITLEQLILQNLIDGPDEIGGVEEDSIYPTIPSGTSYLKTVIKDGICYVDLNENFLNELPDIDPEVIIYSIVNSLVEMSTVDKVQFTIGGETVKSYKGIGFDAPFERNLDLVKNKS</sequence>
<name>A0A1I6K4K4_9FIRM</name>
<evidence type="ECO:0000259" key="1">
    <source>
        <dbReference type="SMART" id="SM00909"/>
    </source>
</evidence>
<dbReference type="Proteomes" id="UP000199659">
    <property type="component" value="Unassembled WGS sequence"/>
</dbReference>
<feature type="domain" description="GerMN" evidence="1">
    <location>
        <begin position="204"/>
        <end position="296"/>
    </location>
</feature>
<keyword evidence="3" id="KW-1185">Reference proteome</keyword>
<dbReference type="RefSeq" id="WP_177214687.1">
    <property type="nucleotide sequence ID" value="NZ_FOYZ01000008.1"/>
</dbReference>
<dbReference type="EMBL" id="FOYZ01000008">
    <property type="protein sequence ID" value="SFR86193.1"/>
    <property type="molecule type" value="Genomic_DNA"/>
</dbReference>
<dbReference type="AlphaFoldDB" id="A0A1I6K4K4"/>
<evidence type="ECO:0000313" key="2">
    <source>
        <dbReference type="EMBL" id="SFR86193.1"/>
    </source>
</evidence>
<feature type="domain" description="GerMN" evidence="1">
    <location>
        <begin position="62"/>
        <end position="148"/>
    </location>
</feature>
<organism evidence="2 3">
    <name type="scientific">Anaeromicropila populeti</name>
    <dbReference type="NCBI Taxonomy" id="37658"/>
    <lineage>
        <taxon>Bacteria</taxon>
        <taxon>Bacillati</taxon>
        <taxon>Bacillota</taxon>
        <taxon>Clostridia</taxon>
        <taxon>Lachnospirales</taxon>
        <taxon>Lachnospiraceae</taxon>
        <taxon>Anaeromicropila</taxon>
    </lineage>
</organism>
<gene>
    <name evidence="2" type="ORF">SAMN05661086_02190</name>
</gene>
<proteinExistence type="predicted"/>
<reference evidence="2 3" key="1">
    <citation type="submission" date="2016-10" db="EMBL/GenBank/DDBJ databases">
        <authorList>
            <person name="de Groot N.N."/>
        </authorList>
    </citation>
    <scope>NUCLEOTIDE SEQUENCE [LARGE SCALE GENOMIC DNA]</scope>
    <source>
        <strain evidence="2 3">743A</strain>
    </source>
</reference>
<dbReference type="STRING" id="37658.SAMN05661086_02190"/>